<comment type="caution">
    <text evidence="1">The sequence shown here is derived from an EMBL/GenBank/DDBJ whole genome shotgun (WGS) entry which is preliminary data.</text>
</comment>
<dbReference type="AlphaFoldDB" id="A0A6G4U8U4"/>
<sequence length="157" mass="16126">MTVVSSSSRPFEALPERAYATSGITVRRVPDVAAATVQAVLAALQHLRPVAVIAADAQVESLACALWNADVALSAVPVLSATPAPGKSTRYDHVVLVEPAAIAESGPRGLHCLQAVATCAVYRLDVLHARPLPSGAMCPDGIRLRTAGPYAAPTGPA</sequence>
<protein>
    <submittedName>
        <fullName evidence="1">Uncharacterized protein</fullName>
    </submittedName>
</protein>
<reference evidence="1 2" key="1">
    <citation type="submission" date="2020-02" db="EMBL/GenBank/DDBJ databases">
        <title>Whole-genome analyses of novel actinobacteria.</title>
        <authorList>
            <person name="Sahin N."/>
        </authorList>
    </citation>
    <scope>NUCLEOTIDE SEQUENCE [LARGE SCALE GENOMIC DNA]</scope>
    <source>
        <strain evidence="1 2">A7024</strain>
    </source>
</reference>
<keyword evidence="2" id="KW-1185">Reference proteome</keyword>
<accession>A0A6G4U8U4</accession>
<evidence type="ECO:0000313" key="2">
    <source>
        <dbReference type="Proteomes" id="UP000481583"/>
    </source>
</evidence>
<evidence type="ECO:0000313" key="1">
    <source>
        <dbReference type="EMBL" id="NGN67601.1"/>
    </source>
</evidence>
<dbReference type="RefSeq" id="WP_165240892.1">
    <property type="nucleotide sequence ID" value="NZ_JAAKZV010000151.1"/>
</dbReference>
<gene>
    <name evidence="1" type="ORF">G5C51_27320</name>
</gene>
<organism evidence="1 2">
    <name type="scientific">Streptomyces coryli</name>
    <dbReference type="NCBI Taxonomy" id="1128680"/>
    <lineage>
        <taxon>Bacteria</taxon>
        <taxon>Bacillati</taxon>
        <taxon>Actinomycetota</taxon>
        <taxon>Actinomycetes</taxon>
        <taxon>Kitasatosporales</taxon>
        <taxon>Streptomycetaceae</taxon>
        <taxon>Streptomyces</taxon>
    </lineage>
</organism>
<dbReference type="EMBL" id="JAAKZV010000151">
    <property type="protein sequence ID" value="NGN67601.1"/>
    <property type="molecule type" value="Genomic_DNA"/>
</dbReference>
<name>A0A6G4U8U4_9ACTN</name>
<dbReference type="Proteomes" id="UP000481583">
    <property type="component" value="Unassembled WGS sequence"/>
</dbReference>
<proteinExistence type="predicted"/>